<sequence>MAKQFIIKSLTILAIGAVVVLFFYWNATHLMNAYEVVVFIFILLCLAKVILKQISLEVLLRAMLYFISFLVILFFTHIEFTRDFELRDIVIISFVIPILSIYLIKKSRHKFFRIIDTFFLFLWLLVIFLAGCAMSLGFVV</sequence>
<keyword evidence="1" id="KW-1133">Transmembrane helix</keyword>
<accession>A0A1J5FL33</accession>
<keyword evidence="1" id="KW-0472">Membrane</keyword>
<dbReference type="EMBL" id="MNYR01000037">
    <property type="protein sequence ID" value="OIP55720.1"/>
    <property type="molecule type" value="Genomic_DNA"/>
</dbReference>
<feature type="transmembrane region" description="Helical" evidence="1">
    <location>
        <begin position="58"/>
        <end position="77"/>
    </location>
</feature>
<feature type="transmembrane region" description="Helical" evidence="1">
    <location>
        <begin position="31"/>
        <end position="51"/>
    </location>
</feature>
<dbReference type="Proteomes" id="UP000183922">
    <property type="component" value="Unassembled WGS sequence"/>
</dbReference>
<proteinExistence type="predicted"/>
<reference evidence="2 3" key="1">
    <citation type="journal article" date="2016" name="Environ. Microbiol.">
        <title>Genomic resolution of a cold subsurface aquifer community provides metabolic insights for novel microbes adapted to high CO concentrations.</title>
        <authorList>
            <person name="Probst A.J."/>
            <person name="Castelle C.J."/>
            <person name="Singh A."/>
            <person name="Brown C.T."/>
            <person name="Anantharaman K."/>
            <person name="Sharon I."/>
            <person name="Hug L.A."/>
            <person name="Burstein D."/>
            <person name="Emerson J.B."/>
            <person name="Thomas B.C."/>
            <person name="Banfield J.F."/>
        </authorList>
    </citation>
    <scope>NUCLEOTIDE SEQUENCE [LARGE SCALE GENOMIC DNA]</scope>
    <source>
        <strain evidence="2">CG2_30_39_24</strain>
    </source>
</reference>
<organism evidence="2 3">
    <name type="scientific">Candidatus Kuenenbacteria bacterium CG2_30_39_24</name>
    <dbReference type="NCBI Taxonomy" id="1805236"/>
    <lineage>
        <taxon>Bacteria</taxon>
        <taxon>Candidatus Kueneniibacteriota</taxon>
    </lineage>
</organism>
<protein>
    <submittedName>
        <fullName evidence="2">Uncharacterized protein</fullName>
    </submittedName>
</protein>
<feature type="transmembrane region" description="Helical" evidence="1">
    <location>
        <begin position="89"/>
        <end position="105"/>
    </location>
</feature>
<evidence type="ECO:0000313" key="2">
    <source>
        <dbReference type="EMBL" id="OIP55720.1"/>
    </source>
</evidence>
<evidence type="ECO:0000313" key="3">
    <source>
        <dbReference type="Proteomes" id="UP000183922"/>
    </source>
</evidence>
<feature type="transmembrane region" description="Helical" evidence="1">
    <location>
        <begin position="5"/>
        <end position="25"/>
    </location>
</feature>
<keyword evidence="1" id="KW-0812">Transmembrane</keyword>
<name>A0A1J5FL33_9BACT</name>
<dbReference type="STRING" id="1805236.AUK13_02410"/>
<comment type="caution">
    <text evidence="2">The sequence shown here is derived from an EMBL/GenBank/DDBJ whole genome shotgun (WGS) entry which is preliminary data.</text>
</comment>
<evidence type="ECO:0000256" key="1">
    <source>
        <dbReference type="SAM" id="Phobius"/>
    </source>
</evidence>
<feature type="transmembrane region" description="Helical" evidence="1">
    <location>
        <begin position="117"/>
        <end position="139"/>
    </location>
</feature>
<gene>
    <name evidence="2" type="ORF">AUK13_02410</name>
</gene>
<dbReference type="AlphaFoldDB" id="A0A1J5FL33"/>